<gene>
    <name evidence="1" type="ORF">E1956_45115</name>
</gene>
<protein>
    <submittedName>
        <fullName evidence="1">Uncharacterized protein</fullName>
    </submittedName>
</protein>
<sequence>MQQLDIFADSRDVMLRNDVSECLQQRDTASARSALEALAGEYPDDVDLPALTVLVDALEAKAVVRFADHEALAVARRALANEVVPAAVRVLPRHAAQPLVASLWRSLALRAAALPFSAAADDCHAAPLWLRAGDWEAARECVKGIESWWHLAAPLAWMTEACYRADGLDAAWPLLAELAWLAPARFVALLPVLGDASLDALRRRFDAEFPGKGDSEDFRFFPAWLVLVKPVLAGRLAEARVRREHKPSRATALLSEILRREREGDQHELVGLREQLCRLHGGLFDIYMSTRKVQHR</sequence>
<accession>A0A4P7D6F9</accession>
<reference evidence="1 2" key="1">
    <citation type="submission" date="2019-03" db="EMBL/GenBank/DDBJ databases">
        <title>Paraburkholderia sp. 7MH5, isolated from subtropical forest soil.</title>
        <authorList>
            <person name="Gao Z.-H."/>
            <person name="Qiu L.-H."/>
        </authorList>
    </citation>
    <scope>NUCLEOTIDE SEQUENCE [LARGE SCALE GENOMIC DNA]</scope>
    <source>
        <strain evidence="1 2">7MH5</strain>
        <plasmid evidence="1 2">unnamed1</plasmid>
    </source>
</reference>
<keyword evidence="1" id="KW-0614">Plasmid</keyword>
<dbReference type="RefSeq" id="WP_134760552.1">
    <property type="nucleotide sequence ID" value="NZ_CP038152.1"/>
</dbReference>
<dbReference type="OrthoDB" id="8854508at2"/>
<geneLocation type="plasmid" evidence="1 2">
    <name>unnamed1</name>
</geneLocation>
<proteinExistence type="predicted"/>
<dbReference type="EMBL" id="CP038152">
    <property type="protein sequence ID" value="QBR04299.1"/>
    <property type="molecule type" value="Genomic_DNA"/>
</dbReference>
<dbReference type="Proteomes" id="UP000295727">
    <property type="component" value="Plasmid unnamed1"/>
</dbReference>
<organism evidence="1 2">
    <name type="scientific">Paraburkholderia pallida</name>
    <dbReference type="NCBI Taxonomy" id="2547399"/>
    <lineage>
        <taxon>Bacteria</taxon>
        <taxon>Pseudomonadati</taxon>
        <taxon>Pseudomonadota</taxon>
        <taxon>Betaproteobacteria</taxon>
        <taxon>Burkholderiales</taxon>
        <taxon>Burkholderiaceae</taxon>
        <taxon>Paraburkholderia</taxon>
    </lineage>
</organism>
<dbReference type="KEGG" id="ppai:E1956_45115"/>
<evidence type="ECO:0000313" key="1">
    <source>
        <dbReference type="EMBL" id="QBR04299.1"/>
    </source>
</evidence>
<name>A0A4P7D6F9_9BURK</name>
<keyword evidence="2" id="KW-1185">Reference proteome</keyword>
<evidence type="ECO:0000313" key="2">
    <source>
        <dbReference type="Proteomes" id="UP000295727"/>
    </source>
</evidence>
<dbReference type="AlphaFoldDB" id="A0A4P7D6F9"/>
<dbReference type="GeneID" id="39649909"/>